<dbReference type="Proteomes" id="UP000187283">
    <property type="component" value="Unassembled WGS sequence"/>
</dbReference>
<organism evidence="1 2">
    <name type="scientific">Smittium culicis</name>
    <dbReference type="NCBI Taxonomy" id="133412"/>
    <lineage>
        <taxon>Eukaryota</taxon>
        <taxon>Fungi</taxon>
        <taxon>Fungi incertae sedis</taxon>
        <taxon>Zoopagomycota</taxon>
        <taxon>Kickxellomycotina</taxon>
        <taxon>Harpellomycetes</taxon>
        <taxon>Harpellales</taxon>
        <taxon>Legeriomycetaceae</taxon>
        <taxon>Smittium</taxon>
    </lineage>
</organism>
<accession>A0A1R1Y7E0</accession>
<comment type="caution">
    <text evidence="1">The sequence shown here is derived from an EMBL/GenBank/DDBJ whole genome shotgun (WGS) entry which is preliminary data.</text>
</comment>
<protein>
    <submittedName>
        <fullName evidence="1">Uncharacterized protein</fullName>
    </submittedName>
</protein>
<keyword evidence="2" id="KW-1185">Reference proteome</keyword>
<dbReference type="AlphaFoldDB" id="A0A1R1Y7E0"/>
<sequence>MKSDKVDPAVVFEKEFGAVLTGTTHELALPAWMERKVVRNVVHLAEQDHPAVFASIVLSDLLKSIAAQFGNALYPTVKKKEEKDTIDTIDNK</sequence>
<gene>
    <name evidence="1" type="ORF">AYI70_g2683</name>
</gene>
<proteinExistence type="predicted"/>
<evidence type="ECO:0000313" key="1">
    <source>
        <dbReference type="EMBL" id="OMJ22734.1"/>
    </source>
</evidence>
<reference evidence="1 2" key="1">
    <citation type="submission" date="2017-01" db="EMBL/GenBank/DDBJ databases">
        <authorList>
            <person name="Mah S.A."/>
            <person name="Swanson W.J."/>
            <person name="Moy G.W."/>
            <person name="Vacquier V.D."/>
        </authorList>
    </citation>
    <scope>NUCLEOTIDE SEQUENCE [LARGE SCALE GENOMIC DNA]</scope>
    <source>
        <strain evidence="1 2">GSMNP</strain>
    </source>
</reference>
<dbReference type="EMBL" id="LSSN01000693">
    <property type="protein sequence ID" value="OMJ22734.1"/>
    <property type="molecule type" value="Genomic_DNA"/>
</dbReference>
<evidence type="ECO:0000313" key="2">
    <source>
        <dbReference type="Proteomes" id="UP000187283"/>
    </source>
</evidence>
<name>A0A1R1Y7E0_9FUNG</name>